<evidence type="ECO:0000313" key="10">
    <source>
        <dbReference type="Proteomes" id="UP000214646"/>
    </source>
</evidence>
<dbReference type="InterPro" id="IPR036874">
    <property type="entry name" value="Carbonic_anhydrase_sf"/>
</dbReference>
<dbReference type="GO" id="GO:0008270">
    <property type="term" value="F:zinc ion binding"/>
    <property type="evidence" value="ECO:0007669"/>
    <property type="project" value="UniProtKB-UniRule"/>
</dbReference>
<dbReference type="EC" id="4.2.1.1" evidence="2 8"/>
<comment type="function">
    <text evidence="8">Reversible hydration of carbon dioxide.</text>
</comment>
<dbReference type="PROSITE" id="PS00705">
    <property type="entry name" value="PROK_CO2_ANHYDRASE_2"/>
    <property type="match status" value="1"/>
</dbReference>
<feature type="binding site" evidence="7">
    <location>
        <position position="36"/>
    </location>
    <ligand>
        <name>Zn(2+)</name>
        <dbReference type="ChEBI" id="CHEBI:29105"/>
    </ligand>
</feature>
<dbReference type="AlphaFoldDB" id="A0A225EGL0"/>
<dbReference type="SMART" id="SM00947">
    <property type="entry name" value="Pro_CA"/>
    <property type="match status" value="1"/>
</dbReference>
<evidence type="ECO:0000256" key="6">
    <source>
        <dbReference type="ARBA" id="ARBA00048348"/>
    </source>
</evidence>
<sequence>MTVISLIRQHQQGLYVDQGAKPPIHAPEMLLIGCVDARLPIQDIGIPYGKALIYRNIAALVAGMEAGVRLGEAAALEFAVNVMRVRDIVVMGHTECGGIRACLDGSQGEEKQHIRKYLSPLRDVRERVILDGGDFVAQARAMEKAAVCQSVENLRSYEAVSAAEAAGRLTLHGWVIDIATHAIAEMDRAGDFWPMSK</sequence>
<dbReference type="InterPro" id="IPR015892">
    <property type="entry name" value="Carbonic_anhydrase_CS"/>
</dbReference>
<evidence type="ECO:0000256" key="3">
    <source>
        <dbReference type="ARBA" id="ARBA00022723"/>
    </source>
</evidence>
<dbReference type="InterPro" id="IPR001765">
    <property type="entry name" value="Carbonic_anhydrase"/>
</dbReference>
<reference evidence="10" key="1">
    <citation type="submission" date="2017-06" db="EMBL/GenBank/DDBJ databases">
        <title>Genome analysis of Fimbriiglobus ruber SP5, the first member of the order Planctomycetales with confirmed chitinolytic capability.</title>
        <authorList>
            <person name="Ravin N.V."/>
            <person name="Rakitin A.L."/>
            <person name="Ivanova A.A."/>
            <person name="Beletsky A.V."/>
            <person name="Kulichevskaya I.S."/>
            <person name="Mardanov A.V."/>
            <person name="Dedysh S.N."/>
        </authorList>
    </citation>
    <scope>NUCLEOTIDE SEQUENCE [LARGE SCALE GENOMIC DNA]</scope>
    <source>
        <strain evidence="10">SP5</strain>
    </source>
</reference>
<accession>A0A225EGL0</accession>
<evidence type="ECO:0000313" key="9">
    <source>
        <dbReference type="EMBL" id="OWK47455.1"/>
    </source>
</evidence>
<dbReference type="RefSeq" id="WP_088252556.1">
    <property type="nucleotide sequence ID" value="NZ_NIDE01000001.1"/>
</dbReference>
<gene>
    <name evidence="9" type="ORF">FRUB_01154</name>
</gene>
<keyword evidence="10" id="KW-1185">Reference proteome</keyword>
<protein>
    <recommendedName>
        <fullName evidence="2 8">Carbonic anhydrase</fullName>
        <ecNumber evidence="2 8">4.2.1.1</ecNumber>
    </recommendedName>
    <alternativeName>
        <fullName evidence="8">Carbonate dehydratase</fullName>
    </alternativeName>
</protein>
<evidence type="ECO:0000256" key="8">
    <source>
        <dbReference type="RuleBase" id="RU003956"/>
    </source>
</evidence>
<proteinExistence type="inferred from homology"/>
<dbReference type="EMBL" id="NIDE01000001">
    <property type="protein sequence ID" value="OWK47455.1"/>
    <property type="molecule type" value="Genomic_DNA"/>
</dbReference>
<keyword evidence="5 8" id="KW-0456">Lyase</keyword>
<organism evidence="9 10">
    <name type="scientific">Fimbriiglobus ruber</name>
    <dbReference type="NCBI Taxonomy" id="1908690"/>
    <lineage>
        <taxon>Bacteria</taxon>
        <taxon>Pseudomonadati</taxon>
        <taxon>Planctomycetota</taxon>
        <taxon>Planctomycetia</taxon>
        <taxon>Gemmatales</taxon>
        <taxon>Gemmataceae</taxon>
        <taxon>Fimbriiglobus</taxon>
    </lineage>
</organism>
<dbReference type="Proteomes" id="UP000214646">
    <property type="component" value="Unassembled WGS sequence"/>
</dbReference>
<feature type="binding site" evidence="7">
    <location>
        <position position="96"/>
    </location>
    <ligand>
        <name>Zn(2+)</name>
        <dbReference type="ChEBI" id="CHEBI:29105"/>
    </ligand>
</feature>
<keyword evidence="4 7" id="KW-0862">Zinc</keyword>
<dbReference type="PANTHER" id="PTHR11002">
    <property type="entry name" value="CARBONIC ANHYDRASE"/>
    <property type="match status" value="1"/>
</dbReference>
<dbReference type="GO" id="GO:0015976">
    <property type="term" value="P:carbon utilization"/>
    <property type="evidence" value="ECO:0007669"/>
    <property type="project" value="InterPro"/>
</dbReference>
<evidence type="ECO:0000256" key="2">
    <source>
        <dbReference type="ARBA" id="ARBA00012925"/>
    </source>
</evidence>
<dbReference type="GO" id="GO:0004089">
    <property type="term" value="F:carbonate dehydratase activity"/>
    <property type="evidence" value="ECO:0007669"/>
    <property type="project" value="UniProtKB-UniRule"/>
</dbReference>
<keyword evidence="3 7" id="KW-0479">Metal-binding</keyword>
<evidence type="ECO:0000256" key="4">
    <source>
        <dbReference type="ARBA" id="ARBA00022833"/>
    </source>
</evidence>
<comment type="catalytic activity">
    <reaction evidence="6 8">
        <text>hydrogencarbonate + H(+) = CO2 + H2O</text>
        <dbReference type="Rhea" id="RHEA:10748"/>
        <dbReference type="ChEBI" id="CHEBI:15377"/>
        <dbReference type="ChEBI" id="CHEBI:15378"/>
        <dbReference type="ChEBI" id="CHEBI:16526"/>
        <dbReference type="ChEBI" id="CHEBI:17544"/>
        <dbReference type="EC" id="4.2.1.1"/>
    </reaction>
</comment>
<dbReference type="OrthoDB" id="9769739at2"/>
<evidence type="ECO:0000256" key="1">
    <source>
        <dbReference type="ARBA" id="ARBA00006217"/>
    </source>
</evidence>
<evidence type="ECO:0000256" key="5">
    <source>
        <dbReference type="ARBA" id="ARBA00023239"/>
    </source>
</evidence>
<comment type="cofactor">
    <cofactor evidence="7">
        <name>Zn(2+)</name>
        <dbReference type="ChEBI" id="CHEBI:29105"/>
    </cofactor>
    <text evidence="7">Binds 1 zinc ion per subunit.</text>
</comment>
<name>A0A225EGL0_9BACT</name>
<feature type="binding site" evidence="7">
    <location>
        <position position="93"/>
    </location>
    <ligand>
        <name>Zn(2+)</name>
        <dbReference type="ChEBI" id="CHEBI:29105"/>
    </ligand>
</feature>
<dbReference type="Gene3D" id="3.40.1050.10">
    <property type="entry name" value="Carbonic anhydrase"/>
    <property type="match status" value="1"/>
</dbReference>
<comment type="caution">
    <text evidence="9">The sequence shown here is derived from an EMBL/GenBank/DDBJ whole genome shotgun (WGS) entry which is preliminary data.</text>
</comment>
<dbReference type="Pfam" id="PF00484">
    <property type="entry name" value="Pro_CA"/>
    <property type="match status" value="1"/>
</dbReference>
<evidence type="ECO:0000256" key="7">
    <source>
        <dbReference type="PIRSR" id="PIRSR601765-1"/>
    </source>
</evidence>
<comment type="similarity">
    <text evidence="1 8">Belongs to the beta-class carbonic anhydrase family.</text>
</comment>
<feature type="binding site" evidence="7">
    <location>
        <position position="34"/>
    </location>
    <ligand>
        <name>Zn(2+)</name>
        <dbReference type="ChEBI" id="CHEBI:29105"/>
    </ligand>
</feature>
<dbReference type="PANTHER" id="PTHR11002:SF76">
    <property type="entry name" value="CARBONIC ANHYDRASE"/>
    <property type="match status" value="1"/>
</dbReference>
<dbReference type="SUPFAM" id="SSF53056">
    <property type="entry name" value="beta-carbonic anhydrase, cab"/>
    <property type="match status" value="1"/>
</dbReference>